<keyword evidence="2" id="KW-0378">Hydrolase</keyword>
<dbReference type="GO" id="GO:0046557">
    <property type="term" value="F:glucan endo-1,6-beta-glucosidase activity"/>
    <property type="evidence" value="ECO:0007669"/>
    <property type="project" value="TreeGrafter"/>
</dbReference>
<dbReference type="Proteomes" id="UP000694255">
    <property type="component" value="Unassembled WGS sequence"/>
</dbReference>
<dbReference type="GO" id="GO:0005576">
    <property type="term" value="C:extracellular region"/>
    <property type="evidence" value="ECO:0007669"/>
    <property type="project" value="TreeGrafter"/>
</dbReference>
<evidence type="ECO:0000256" key="2">
    <source>
        <dbReference type="ARBA" id="ARBA00022801"/>
    </source>
</evidence>
<dbReference type="EMBL" id="JAGSYN010000183">
    <property type="protein sequence ID" value="KAG7662180.1"/>
    <property type="molecule type" value="Genomic_DNA"/>
</dbReference>
<dbReference type="OrthoDB" id="1887033at2759"/>
<dbReference type="FunFam" id="3.20.20.80:FF:000100">
    <property type="entry name" value="Glycoside hydrolase superfamily"/>
    <property type="match status" value="1"/>
</dbReference>
<dbReference type="PANTHER" id="PTHR31297:SF43">
    <property type="entry name" value="GLUCAN 1,3-BETA-GLUCOSIDASE 3"/>
    <property type="match status" value="1"/>
</dbReference>
<dbReference type="GO" id="GO:0005737">
    <property type="term" value="C:cytoplasm"/>
    <property type="evidence" value="ECO:0007669"/>
    <property type="project" value="UniProtKB-ARBA"/>
</dbReference>
<dbReference type="AlphaFoldDB" id="A0A8J5UVE1"/>
<dbReference type="GO" id="GO:0009986">
    <property type="term" value="C:cell surface"/>
    <property type="evidence" value="ECO:0007669"/>
    <property type="project" value="TreeGrafter"/>
</dbReference>
<dbReference type="InterPro" id="IPR050386">
    <property type="entry name" value="Glycosyl_hydrolase_5"/>
</dbReference>
<accession>A0A8J5UVE1</accession>
<sequence length="501" mass="58001">MFDKLKLKHKAGNIIPTDPVVTPGQAPTTKQIYQLRKNIGVNFGSCFVLEKWIFHSLFVEDTGNDDCELTAVDKMIKKLGEQETKSRFESHWNNYVNEEDWKWLQDHHINSIRLPIGYWEVDGGNFTKGLKFEKFKSIYSNAWNIIKSKFIEQAAKYNISILIDIHGLPFGANHSSHSGEQGENKFWDDGKAQLLMTKMFSFIAEDLNHYDNIAGIQIVNEADFADPPKKQIQYYSATINEIRSKNSTIPIIISDGWWTNQWVEWIQNQQGDNDHNIGVVIDHHVYRCFSDDDKSKDPNQIIHDLDKDVLTNLTNDSKGVDIMVGEYSCVLDNKSWEKLPNANRNDIVRQYGNKQCDLLYSRTCGFYFWTFKFESGNGGEWDLKTMINEGAIKFPSLPINIPSREAFENSLNQAYNDHTNYWNSTSPNEKFEHDRYKDGFITGWADSEAFGKFNGSIIGRKQALKHSRLQEHINVKGKSRFIWEWEQGFDKGIQEFSNNCH</sequence>
<name>A0A8J5UVE1_9ASCO</name>
<reference evidence="4 5" key="1">
    <citation type="journal article" date="2021" name="DNA Res.">
        <title>Genome analysis of Candida subhashii reveals its hybrid nature and dual mitochondrial genome conformations.</title>
        <authorList>
            <person name="Mixao V."/>
            <person name="Hegedusova E."/>
            <person name="Saus E."/>
            <person name="Pryszcz L.P."/>
            <person name="Cillingova A."/>
            <person name="Nosek J."/>
            <person name="Gabaldon T."/>
        </authorList>
    </citation>
    <scope>NUCLEOTIDE SEQUENCE [LARGE SCALE GENOMIC DNA]</scope>
    <source>
        <strain evidence="4 5">CBS 10753</strain>
    </source>
</reference>
<comment type="caution">
    <text evidence="4">The sequence shown here is derived from an EMBL/GenBank/DDBJ whole genome shotgun (WGS) entry which is preliminary data.</text>
</comment>
<evidence type="ECO:0000313" key="5">
    <source>
        <dbReference type="Proteomes" id="UP000694255"/>
    </source>
</evidence>
<evidence type="ECO:0000256" key="3">
    <source>
        <dbReference type="ARBA" id="ARBA00023295"/>
    </source>
</evidence>
<proteinExistence type="inferred from homology"/>
<dbReference type="GO" id="GO:0009251">
    <property type="term" value="P:glucan catabolic process"/>
    <property type="evidence" value="ECO:0007669"/>
    <property type="project" value="TreeGrafter"/>
</dbReference>
<keyword evidence="3" id="KW-0326">Glycosidase</keyword>
<organism evidence="4 5">
    <name type="scientific">[Candida] subhashii</name>
    <dbReference type="NCBI Taxonomy" id="561895"/>
    <lineage>
        <taxon>Eukaryota</taxon>
        <taxon>Fungi</taxon>
        <taxon>Dikarya</taxon>
        <taxon>Ascomycota</taxon>
        <taxon>Saccharomycotina</taxon>
        <taxon>Pichiomycetes</taxon>
        <taxon>Debaryomycetaceae</taxon>
        <taxon>Spathaspora</taxon>
    </lineage>
</organism>
<dbReference type="GeneID" id="73471108"/>
<evidence type="ECO:0000256" key="1">
    <source>
        <dbReference type="ARBA" id="ARBA00005641"/>
    </source>
</evidence>
<evidence type="ECO:0000313" key="4">
    <source>
        <dbReference type="EMBL" id="KAG7662180.1"/>
    </source>
</evidence>
<gene>
    <name evidence="4" type="ORF">J8A68_004308</name>
</gene>
<comment type="similarity">
    <text evidence="1">Belongs to the glycosyl hydrolase 5 (cellulase A) family.</text>
</comment>
<protein>
    <submittedName>
        <fullName evidence="4">EXG3</fullName>
    </submittedName>
</protein>
<dbReference type="RefSeq" id="XP_049262413.1">
    <property type="nucleotide sequence ID" value="XM_049408254.1"/>
</dbReference>
<dbReference type="PANTHER" id="PTHR31297">
    <property type="entry name" value="GLUCAN ENDO-1,6-BETA-GLUCOSIDASE B"/>
    <property type="match status" value="1"/>
</dbReference>
<keyword evidence="5" id="KW-1185">Reference proteome</keyword>